<evidence type="ECO:0000256" key="14">
    <source>
        <dbReference type="SAM" id="SignalP"/>
    </source>
</evidence>
<keyword evidence="11" id="KW-0479">Metal-binding</keyword>
<gene>
    <name evidence="15" type="ORF">SEPMUDRAFT_140267</name>
</gene>
<evidence type="ECO:0000256" key="12">
    <source>
        <dbReference type="PIRSR" id="PIRSR601382-3"/>
    </source>
</evidence>
<comment type="catalytic activity">
    <reaction evidence="9">
        <text>N(4)-(alpha-D-Man-(1-&gt;2)-alpha-D-Man-(1-&gt;2)-alpha-D-Man-(1-&gt;3)-[alpha-D-Man-(1-&gt;3)-[alpha-D-Man-(1-&gt;2)-alpha-D-Man-(1-&gt;6)]-alpha-D-Man-(1-&gt;6)]-beta-D-Man-(1-&gt;4)-beta-D-GlcNAc-(1-&gt;4)-beta-D-GlcNAc)-L-asparaginyl-[protein] (N-glucan mannose isomer 8A1,2,3B1,3) + 3 H2O = N(4)-(alpha-D-Man-(1-&gt;3)-[alpha-D-Man-(1-&gt;3)-[alpha-D-Man-(1-&gt;6)]-alpha-D-Man-(1-&gt;6)]-beta-D-Man-(1-&gt;4)-beta-D-GlcNAc-(1-&gt;4)-beta-D-GlcNAc)-L-asparaginyl-[protein] (N-glucan mannose isomer 5A1,2) + 3 beta-D-mannose</text>
        <dbReference type="Rhea" id="RHEA:56028"/>
        <dbReference type="Rhea" id="RHEA-COMP:14358"/>
        <dbReference type="Rhea" id="RHEA-COMP:14367"/>
        <dbReference type="ChEBI" id="CHEBI:15377"/>
        <dbReference type="ChEBI" id="CHEBI:28563"/>
        <dbReference type="ChEBI" id="CHEBI:59087"/>
        <dbReference type="ChEBI" id="CHEBI:60628"/>
        <dbReference type="EC" id="3.2.1.113"/>
    </reaction>
</comment>
<feature type="binding site" evidence="11">
    <location>
        <position position="571"/>
    </location>
    <ligand>
        <name>Ca(2+)</name>
        <dbReference type="ChEBI" id="CHEBI:29108"/>
    </ligand>
</feature>
<sequence length="601" mass="65567">MFARIPLLLCMSTAALANIDLDAPGAYSAPPPGGYQQAGAAPYGYGQKPTATLTITQTLLPNPAATPFPPTQNTTSPVGIGSCKNVQAEAVKEAFLHGFNAFMKYANGYDEVRPLNLNGTNNRYGWGLTIVDSIDTAIIMGLTDLVTQMLDFIAKVDFTTTQFLNGDDGVQLFETNIRYIGGLLGAYDLLKTGQFGSYDEQKVDTLLKQAVLLADKVAYGFNTPSGIPAVFVNFTTNEPIKGTYTDPKTNTTYNSTNAASIGTFLLEWGRLSDLTGNATYRELVEKADNHLVEPSPAPVLPALIGSQFDVDTGKMLTKNGGWVGGIDSFLEYLIKYWQYSPSDVATSYKDFWLTATQSTIDHLVVTPRGYTPDELSFVSRMNRNGTVDNLADDFSCFAGGNWLLGGALLGDESITKLGLDWTKGCYHLYQTTTTGLGPLAWAWFNSSGQTFDKQSENDGAALRSAAARGYFIPASLENWFSRPEPLESVFYAYRLTGDQQWADANWKIFQAINTTARTPEAFAAVNNVDMPYGGAMSDNLDSFFFAEVLKYLYLTFTDPSVVDLSAWVFNTEAHPLRALCAEDDVKPSTGLGRRQDGGYEQ</sequence>
<dbReference type="SUPFAM" id="SSF48225">
    <property type="entry name" value="Seven-hairpin glycosidases"/>
    <property type="match status" value="1"/>
</dbReference>
<dbReference type="RefSeq" id="XP_016762642.1">
    <property type="nucleotide sequence ID" value="XM_016902930.1"/>
</dbReference>
<feature type="disulfide bond" evidence="12">
    <location>
        <begin position="396"/>
        <end position="425"/>
    </location>
</feature>
<evidence type="ECO:0000256" key="1">
    <source>
        <dbReference type="ARBA" id="ARBA00001913"/>
    </source>
</evidence>
<evidence type="ECO:0000256" key="8">
    <source>
        <dbReference type="ARBA" id="ARBA00023295"/>
    </source>
</evidence>
<reference evidence="15 16" key="1">
    <citation type="journal article" date="2012" name="PLoS Pathog.">
        <title>Diverse lifestyles and strategies of plant pathogenesis encoded in the genomes of eighteen Dothideomycetes fungi.</title>
        <authorList>
            <person name="Ohm R.A."/>
            <person name="Feau N."/>
            <person name="Henrissat B."/>
            <person name="Schoch C.L."/>
            <person name="Horwitz B.A."/>
            <person name="Barry K.W."/>
            <person name="Condon B.J."/>
            <person name="Copeland A.C."/>
            <person name="Dhillon B."/>
            <person name="Glaser F."/>
            <person name="Hesse C.N."/>
            <person name="Kosti I."/>
            <person name="LaButti K."/>
            <person name="Lindquist E.A."/>
            <person name="Lucas S."/>
            <person name="Salamov A.A."/>
            <person name="Bradshaw R.E."/>
            <person name="Ciuffetti L."/>
            <person name="Hamelin R.C."/>
            <person name="Kema G.H.J."/>
            <person name="Lawrence C."/>
            <person name="Scott J.A."/>
            <person name="Spatafora J.W."/>
            <person name="Turgeon B.G."/>
            <person name="de Wit P.J.G.M."/>
            <person name="Zhong S."/>
            <person name="Goodwin S.B."/>
            <person name="Grigoriev I.V."/>
        </authorList>
    </citation>
    <scope>NUCLEOTIDE SEQUENCE [LARGE SCALE GENOMIC DNA]</scope>
    <source>
        <strain evidence="15 16">SO2202</strain>
    </source>
</reference>
<dbReference type="OrthoDB" id="8118055at2759"/>
<comment type="pathway">
    <text evidence="2">Protein modification; protein glycosylation.</text>
</comment>
<dbReference type="OMA" id="NDLFGWG"/>
<protein>
    <recommendedName>
        <fullName evidence="13">alpha-1,2-Mannosidase</fullName>
        <ecNumber evidence="13">3.2.1.-</ecNumber>
    </recommendedName>
</protein>
<evidence type="ECO:0000256" key="5">
    <source>
        <dbReference type="ARBA" id="ARBA00022801"/>
    </source>
</evidence>
<dbReference type="PANTHER" id="PTHR11742:SF101">
    <property type="entry name" value="MANNOSYL-OLIGOSACCHARIDE ALPHA-1,2-MANNOSIDASE 1B"/>
    <property type="match status" value="1"/>
</dbReference>
<dbReference type="EMBL" id="KB456262">
    <property type="protein sequence ID" value="EMF14521.1"/>
    <property type="molecule type" value="Genomic_DNA"/>
</dbReference>
<name>M3C2N3_SPHMS</name>
<evidence type="ECO:0000256" key="13">
    <source>
        <dbReference type="RuleBase" id="RU361193"/>
    </source>
</evidence>
<dbReference type="GO" id="GO:0036503">
    <property type="term" value="P:ERAD pathway"/>
    <property type="evidence" value="ECO:0007669"/>
    <property type="project" value="UniProtKB-ARBA"/>
</dbReference>
<evidence type="ECO:0000256" key="6">
    <source>
        <dbReference type="ARBA" id="ARBA00023157"/>
    </source>
</evidence>
<comment type="catalytic activity">
    <reaction evidence="10">
        <text>N(4)-(alpha-D-Man-(1-&gt;2)-alpha-D-Man-(1-&gt;2)-alpha-D-Man-(1-&gt;3)-[alpha-D-Man-(1-&gt;2)-alpha-D-Man-(1-&gt;3)-[alpha-D-Man-(1-&gt;2)-alpha-D-Man-(1-&gt;6)]-alpha-D-Man-(1-&gt;6)]-beta-D-Man-(1-&gt;4)-beta-D-GlcNAc-(1-&gt;4)-beta-D-GlcNAc)-L-asparaginyl-[protein] (N-glucan mannose isomer 9A1,2,3B1,2,3) + 4 H2O = N(4)-(alpha-D-Man-(1-&gt;3)-[alpha-D-Man-(1-&gt;3)-[alpha-D-Man-(1-&gt;6)]-alpha-D-Man-(1-&gt;6)]-beta-D-Man-(1-&gt;4)-beta-D-GlcNAc-(1-&gt;4)-beta-D-GlcNAc)-L-asparaginyl-[protein] (N-glucan mannose isomer 5A1,2) + 4 beta-D-mannose</text>
        <dbReference type="Rhea" id="RHEA:56008"/>
        <dbReference type="Rhea" id="RHEA-COMP:14356"/>
        <dbReference type="Rhea" id="RHEA-COMP:14367"/>
        <dbReference type="ChEBI" id="CHEBI:15377"/>
        <dbReference type="ChEBI" id="CHEBI:28563"/>
        <dbReference type="ChEBI" id="CHEBI:59087"/>
        <dbReference type="ChEBI" id="CHEBI:139493"/>
        <dbReference type="EC" id="3.2.1.113"/>
    </reaction>
</comment>
<dbReference type="GO" id="GO:0005975">
    <property type="term" value="P:carbohydrate metabolic process"/>
    <property type="evidence" value="ECO:0007669"/>
    <property type="project" value="InterPro"/>
</dbReference>
<keyword evidence="16" id="KW-1185">Reference proteome</keyword>
<evidence type="ECO:0000313" key="16">
    <source>
        <dbReference type="Proteomes" id="UP000016931"/>
    </source>
</evidence>
<evidence type="ECO:0000256" key="7">
    <source>
        <dbReference type="ARBA" id="ARBA00023180"/>
    </source>
</evidence>
<dbReference type="GO" id="GO:0005509">
    <property type="term" value="F:calcium ion binding"/>
    <property type="evidence" value="ECO:0007669"/>
    <property type="project" value="InterPro"/>
</dbReference>
<dbReference type="InterPro" id="IPR012341">
    <property type="entry name" value="6hp_glycosidase-like_sf"/>
</dbReference>
<dbReference type="InterPro" id="IPR001382">
    <property type="entry name" value="Glyco_hydro_47"/>
</dbReference>
<dbReference type="AlphaFoldDB" id="M3C2N3"/>
<keyword evidence="8 13" id="KW-0326">Glycosidase</keyword>
<comment type="similarity">
    <text evidence="3 13">Belongs to the glycosyl hydrolase 47 family.</text>
</comment>
<dbReference type="Gene3D" id="1.50.10.10">
    <property type="match status" value="1"/>
</dbReference>
<dbReference type="eggNOG" id="KOG2204">
    <property type="taxonomic scope" value="Eukaryota"/>
</dbReference>
<evidence type="ECO:0000256" key="10">
    <source>
        <dbReference type="ARBA" id="ARBA00048605"/>
    </source>
</evidence>
<keyword evidence="11" id="KW-0106">Calcium</keyword>
<accession>M3C2N3</accession>
<organism evidence="15 16">
    <name type="scientific">Sphaerulina musiva (strain SO2202)</name>
    <name type="common">Poplar stem canker fungus</name>
    <name type="synonym">Septoria musiva</name>
    <dbReference type="NCBI Taxonomy" id="692275"/>
    <lineage>
        <taxon>Eukaryota</taxon>
        <taxon>Fungi</taxon>
        <taxon>Dikarya</taxon>
        <taxon>Ascomycota</taxon>
        <taxon>Pezizomycotina</taxon>
        <taxon>Dothideomycetes</taxon>
        <taxon>Dothideomycetidae</taxon>
        <taxon>Mycosphaerellales</taxon>
        <taxon>Mycosphaerellaceae</taxon>
        <taxon>Sphaerulina</taxon>
    </lineage>
</organism>
<dbReference type="GO" id="GO:0004571">
    <property type="term" value="F:mannosyl-oligosaccharide 1,2-alpha-mannosidase activity"/>
    <property type="evidence" value="ECO:0007669"/>
    <property type="project" value="UniProtKB-EC"/>
</dbReference>
<keyword evidence="4 14" id="KW-0732">Signal</keyword>
<keyword evidence="5 13" id="KW-0378">Hydrolase</keyword>
<dbReference type="EC" id="3.2.1.-" evidence="13"/>
<evidence type="ECO:0000256" key="11">
    <source>
        <dbReference type="PIRSR" id="PIRSR601382-2"/>
    </source>
</evidence>
<feature type="signal peptide" evidence="14">
    <location>
        <begin position="1"/>
        <end position="17"/>
    </location>
</feature>
<dbReference type="UniPathway" id="UPA00378"/>
<dbReference type="Proteomes" id="UP000016931">
    <property type="component" value="Unassembled WGS sequence"/>
</dbReference>
<dbReference type="PANTHER" id="PTHR11742">
    <property type="entry name" value="MANNOSYL-OLIGOSACCHARIDE ALPHA-1,2-MANNOSIDASE-RELATED"/>
    <property type="match status" value="1"/>
</dbReference>
<evidence type="ECO:0000256" key="2">
    <source>
        <dbReference type="ARBA" id="ARBA00004922"/>
    </source>
</evidence>
<dbReference type="Pfam" id="PF01532">
    <property type="entry name" value="Glyco_hydro_47"/>
    <property type="match status" value="1"/>
</dbReference>
<dbReference type="InterPro" id="IPR050749">
    <property type="entry name" value="Glycosyl_Hydrolase_47"/>
</dbReference>
<evidence type="ECO:0000256" key="9">
    <source>
        <dbReference type="ARBA" id="ARBA00047669"/>
    </source>
</evidence>
<dbReference type="STRING" id="692275.M3C2N3"/>
<keyword evidence="7" id="KW-0325">Glycoprotein</keyword>
<dbReference type="InterPro" id="IPR036026">
    <property type="entry name" value="Seven-hairpin_glycosidases"/>
</dbReference>
<feature type="chain" id="PRO_5004032120" description="alpha-1,2-Mannosidase" evidence="14">
    <location>
        <begin position="18"/>
        <end position="601"/>
    </location>
</feature>
<proteinExistence type="inferred from homology"/>
<dbReference type="GO" id="GO:0016020">
    <property type="term" value="C:membrane"/>
    <property type="evidence" value="ECO:0007669"/>
    <property type="project" value="InterPro"/>
</dbReference>
<comment type="cofactor">
    <cofactor evidence="1 11">
        <name>Ca(2+)</name>
        <dbReference type="ChEBI" id="CHEBI:29108"/>
    </cofactor>
</comment>
<evidence type="ECO:0000256" key="3">
    <source>
        <dbReference type="ARBA" id="ARBA00007658"/>
    </source>
</evidence>
<dbReference type="HOGENOM" id="CLU_003818_0_2_1"/>
<dbReference type="PRINTS" id="PR00747">
    <property type="entry name" value="GLYHDRLASE47"/>
</dbReference>
<keyword evidence="6 12" id="KW-1015">Disulfide bond</keyword>
<evidence type="ECO:0000256" key="4">
    <source>
        <dbReference type="ARBA" id="ARBA00022729"/>
    </source>
</evidence>
<evidence type="ECO:0000313" key="15">
    <source>
        <dbReference type="EMBL" id="EMF14521.1"/>
    </source>
</evidence>
<dbReference type="GeneID" id="27900067"/>
<dbReference type="GO" id="GO:0005783">
    <property type="term" value="C:endoplasmic reticulum"/>
    <property type="evidence" value="ECO:0007669"/>
    <property type="project" value="TreeGrafter"/>
</dbReference>